<name>B8IAG8_METNO</name>
<proteinExistence type="predicted"/>
<dbReference type="InterPro" id="IPR050833">
    <property type="entry name" value="Poly_Biosynth_Transport"/>
</dbReference>
<keyword evidence="4 6" id="KW-1133">Transmembrane helix</keyword>
<dbReference type="HOGENOM" id="CLU_622286_0_0_5"/>
<dbReference type="AlphaFoldDB" id="B8IAG8"/>
<gene>
    <name evidence="7" type="ordered locus">Mnod_4360</name>
</gene>
<keyword evidence="2" id="KW-1003">Cell membrane</keyword>
<keyword evidence="3 6" id="KW-0812">Transmembrane</keyword>
<evidence type="ECO:0000313" key="8">
    <source>
        <dbReference type="Proteomes" id="UP000008207"/>
    </source>
</evidence>
<feature type="transmembrane region" description="Helical" evidence="6">
    <location>
        <begin position="376"/>
        <end position="398"/>
    </location>
</feature>
<dbReference type="GO" id="GO:0005886">
    <property type="term" value="C:plasma membrane"/>
    <property type="evidence" value="ECO:0007669"/>
    <property type="project" value="UniProtKB-SubCell"/>
</dbReference>
<feature type="transmembrane region" description="Helical" evidence="6">
    <location>
        <begin position="404"/>
        <end position="423"/>
    </location>
</feature>
<keyword evidence="5 6" id="KW-0472">Membrane</keyword>
<dbReference type="EMBL" id="CP001349">
    <property type="protein sequence ID" value="ACL59231.1"/>
    <property type="molecule type" value="Genomic_DNA"/>
</dbReference>
<feature type="transmembrane region" description="Helical" evidence="6">
    <location>
        <begin position="316"/>
        <end position="337"/>
    </location>
</feature>
<evidence type="ECO:0000256" key="4">
    <source>
        <dbReference type="ARBA" id="ARBA00022989"/>
    </source>
</evidence>
<feature type="transmembrane region" description="Helical" evidence="6">
    <location>
        <begin position="232"/>
        <end position="251"/>
    </location>
</feature>
<sequence>MYDALLPASTLERIHLALVRRVRRIPAALVSLADQGVVSGFGFLSGIAAARLLGIVEFGHFALVLIVLSFAQGLHNALITAPMMTLAGMHGQVSRAYAASILASALLLSLPGAAFVVVALLLSGSPSVEALVAASALMLAQNIQFTLRRLLFAQGEGMQALGMDLARAAGFPLAAGIVWLEHGTLGCRGFVWLLAATSFATTLPIVIRVARPALRSTRCLHLIALARRHTPIARWLLPIVFVTFAQEQLVWIAAGSSLGLDALGGLRAAQYLIGTVLLLLAATENVLPVAAARAYADGGEAALKRYLLRAGLRLGLPIMAILLLLAGPAAFWLRLIFGPDFADYAHCLQILAAGVVAILLRDLTAHYFRAKQNTRVIFSALGVSMIVSLVAVVPLIAYGGVTGAVTAVTAGHVASLVYLVVAMRRGAGPRRQSRGPEASP</sequence>
<feature type="transmembrane region" description="Helical" evidence="6">
    <location>
        <begin position="61"/>
        <end position="84"/>
    </location>
</feature>
<feature type="transmembrane region" description="Helical" evidence="6">
    <location>
        <begin position="96"/>
        <end position="122"/>
    </location>
</feature>
<dbReference type="Proteomes" id="UP000008207">
    <property type="component" value="Chromosome"/>
</dbReference>
<reference evidence="7 8" key="1">
    <citation type="submission" date="2009-01" db="EMBL/GenBank/DDBJ databases">
        <title>Complete sequence of chromosome of Methylobacterium nodulans ORS 2060.</title>
        <authorList>
            <consortium name="US DOE Joint Genome Institute"/>
            <person name="Lucas S."/>
            <person name="Copeland A."/>
            <person name="Lapidus A."/>
            <person name="Glavina del Rio T."/>
            <person name="Dalin E."/>
            <person name="Tice H."/>
            <person name="Bruce D."/>
            <person name="Goodwin L."/>
            <person name="Pitluck S."/>
            <person name="Sims D."/>
            <person name="Brettin T."/>
            <person name="Detter J.C."/>
            <person name="Han C."/>
            <person name="Larimer F."/>
            <person name="Land M."/>
            <person name="Hauser L."/>
            <person name="Kyrpides N."/>
            <person name="Ivanova N."/>
            <person name="Marx C.J."/>
            <person name="Richardson P."/>
        </authorList>
    </citation>
    <scope>NUCLEOTIDE SEQUENCE [LARGE SCALE GENOMIC DNA]</scope>
    <source>
        <strain evidence="8">LMG 21967 / CNCM I-2342 / ORS 2060</strain>
    </source>
</reference>
<evidence type="ECO:0000256" key="3">
    <source>
        <dbReference type="ARBA" id="ARBA00022692"/>
    </source>
</evidence>
<organism evidence="7 8">
    <name type="scientific">Methylobacterium nodulans (strain LMG 21967 / CNCM I-2342 / ORS 2060)</name>
    <dbReference type="NCBI Taxonomy" id="460265"/>
    <lineage>
        <taxon>Bacteria</taxon>
        <taxon>Pseudomonadati</taxon>
        <taxon>Pseudomonadota</taxon>
        <taxon>Alphaproteobacteria</taxon>
        <taxon>Hyphomicrobiales</taxon>
        <taxon>Methylobacteriaceae</taxon>
        <taxon>Methylobacterium</taxon>
    </lineage>
</organism>
<comment type="subcellular location">
    <subcellularLocation>
        <location evidence="1">Cell membrane</location>
        <topology evidence="1">Multi-pass membrane protein</topology>
    </subcellularLocation>
</comment>
<feature type="transmembrane region" description="Helical" evidence="6">
    <location>
        <begin position="343"/>
        <end position="364"/>
    </location>
</feature>
<dbReference type="PANTHER" id="PTHR30250">
    <property type="entry name" value="PST FAMILY PREDICTED COLANIC ACID TRANSPORTER"/>
    <property type="match status" value="1"/>
</dbReference>
<dbReference type="STRING" id="460265.Mnod_4360"/>
<accession>B8IAG8</accession>
<evidence type="ECO:0000313" key="7">
    <source>
        <dbReference type="EMBL" id="ACL59231.1"/>
    </source>
</evidence>
<dbReference type="eggNOG" id="COG2244">
    <property type="taxonomic scope" value="Bacteria"/>
</dbReference>
<evidence type="ECO:0000256" key="1">
    <source>
        <dbReference type="ARBA" id="ARBA00004651"/>
    </source>
</evidence>
<dbReference type="RefSeq" id="WP_015930872.1">
    <property type="nucleotide sequence ID" value="NC_011894.1"/>
</dbReference>
<evidence type="ECO:0000256" key="5">
    <source>
        <dbReference type="ARBA" id="ARBA00023136"/>
    </source>
</evidence>
<dbReference type="OrthoDB" id="7976861at2"/>
<evidence type="ECO:0000256" key="2">
    <source>
        <dbReference type="ARBA" id="ARBA00022475"/>
    </source>
</evidence>
<feature type="transmembrane region" description="Helical" evidence="6">
    <location>
        <begin position="271"/>
        <end position="295"/>
    </location>
</feature>
<dbReference type="KEGG" id="mno:Mnod_4360"/>
<dbReference type="PANTHER" id="PTHR30250:SF11">
    <property type="entry name" value="O-ANTIGEN TRANSPORTER-RELATED"/>
    <property type="match status" value="1"/>
</dbReference>
<evidence type="ECO:0000256" key="6">
    <source>
        <dbReference type="SAM" id="Phobius"/>
    </source>
</evidence>
<keyword evidence="8" id="KW-1185">Reference proteome</keyword>
<feature type="transmembrane region" description="Helical" evidence="6">
    <location>
        <begin position="27"/>
        <end position="49"/>
    </location>
</feature>
<feature type="transmembrane region" description="Helical" evidence="6">
    <location>
        <begin position="191"/>
        <end position="211"/>
    </location>
</feature>
<protein>
    <submittedName>
        <fullName evidence="7">Polysaccharide biosynthesis protein</fullName>
    </submittedName>
</protein>